<sequence length="353" mass="40958">MDKRYESYMSLPSNYREVLSCNWQYGYDSYGNPNKRIIVRDDKNPDDAHEYRIDRNNTRCLGCAKNGKVAAKIMNGTLYILPSKDHTCEPRNWAEIQKLQREYKTNMGRKRGRTVKAETTAIKRAKVVEKASESNPEDYDAEDSYMDSLDIVAPQIIPDISKVNKAETLTKFSSSASFNTVSFYSPSAFFLSNCCKELNIEYSNDAYKFWSQILIEKVKATSRPLTVHQTKEPLYHGFSCLSLYFTGTEANTAIIREMVNRYVYRNFKTLGNCLGHDFSQYNHETPIIRDALWSFALTEIHLECLSRWFECRIAIFEGKKWKRYFNWDAEESAAPIFIMEVKDGKYNPILTLA</sequence>
<accession>A0A914QVA9</accession>
<evidence type="ECO:0000313" key="1">
    <source>
        <dbReference type="Proteomes" id="UP000887578"/>
    </source>
</evidence>
<dbReference type="Proteomes" id="UP000887578">
    <property type="component" value="Unplaced"/>
</dbReference>
<proteinExistence type="predicted"/>
<dbReference type="WBParaSite" id="PDA_v2.g768.t1">
    <property type="protein sequence ID" value="PDA_v2.g768.t1"/>
    <property type="gene ID" value="PDA_v2.g768"/>
</dbReference>
<evidence type="ECO:0000313" key="2">
    <source>
        <dbReference type="WBParaSite" id="PDA_v2.g768.t1"/>
    </source>
</evidence>
<organism evidence="1 2">
    <name type="scientific">Panagrolaimus davidi</name>
    <dbReference type="NCBI Taxonomy" id="227884"/>
    <lineage>
        <taxon>Eukaryota</taxon>
        <taxon>Metazoa</taxon>
        <taxon>Ecdysozoa</taxon>
        <taxon>Nematoda</taxon>
        <taxon>Chromadorea</taxon>
        <taxon>Rhabditida</taxon>
        <taxon>Tylenchina</taxon>
        <taxon>Panagrolaimomorpha</taxon>
        <taxon>Panagrolaimoidea</taxon>
        <taxon>Panagrolaimidae</taxon>
        <taxon>Panagrolaimus</taxon>
    </lineage>
</organism>
<protein>
    <submittedName>
        <fullName evidence="2">Uncharacterized protein</fullName>
    </submittedName>
</protein>
<name>A0A914QVA9_9BILA</name>
<reference evidence="2" key="1">
    <citation type="submission" date="2022-11" db="UniProtKB">
        <authorList>
            <consortium name="WormBaseParasite"/>
        </authorList>
    </citation>
    <scope>IDENTIFICATION</scope>
</reference>
<keyword evidence="1" id="KW-1185">Reference proteome</keyword>
<dbReference type="AlphaFoldDB" id="A0A914QVA9"/>